<proteinExistence type="predicted"/>
<evidence type="ECO:0000313" key="3">
    <source>
        <dbReference type="Proteomes" id="UP000825799"/>
    </source>
</evidence>
<sequence length="287" mass="32698">MSNLLPTALLAQRAVLAVSRVLNLAGAVAEVIRNDFGEDLIVQSQLRGVADSFGILVQVKGTRLRLGRDGMYSFRAETGHLLRWASHYQPVLVCVFDDVTSSIYSFCPRRKFSLWDLSTTNHNSITIKFDKSHLFDRDTAAKFIWECRADYYQRNLNWYDEALRTERAFSGAGTARRQRHLSREKSLIAFDLLKSIDLVRENEMNPTFLDSVRNCSKNFAKDNESHPDDKLSISDVFLLCVIAHFERQVGFGMPVRLAEYCAEIAAGVYAAMRPDLWEELKGRFDTA</sequence>
<feature type="domain" description="DUF4365" evidence="1">
    <location>
        <begin position="15"/>
        <end position="142"/>
    </location>
</feature>
<dbReference type="RefSeq" id="WP_220307148.1">
    <property type="nucleotide sequence ID" value="NZ_CP080590.1"/>
</dbReference>
<dbReference type="Pfam" id="PF14280">
    <property type="entry name" value="DUF4365"/>
    <property type="match status" value="1"/>
</dbReference>
<organism evidence="2 3">
    <name type="scientific">Devosia salina</name>
    <dbReference type="NCBI Taxonomy" id="2860336"/>
    <lineage>
        <taxon>Bacteria</taxon>
        <taxon>Pseudomonadati</taxon>
        <taxon>Pseudomonadota</taxon>
        <taxon>Alphaproteobacteria</taxon>
        <taxon>Hyphomicrobiales</taxon>
        <taxon>Devosiaceae</taxon>
        <taxon>Devosia</taxon>
    </lineage>
</organism>
<evidence type="ECO:0000313" key="2">
    <source>
        <dbReference type="EMBL" id="QYO78685.1"/>
    </source>
</evidence>
<evidence type="ECO:0000259" key="1">
    <source>
        <dbReference type="Pfam" id="PF14280"/>
    </source>
</evidence>
<name>A0ABX8WIG7_9HYPH</name>
<dbReference type="Proteomes" id="UP000825799">
    <property type="component" value="Chromosome"/>
</dbReference>
<keyword evidence="3" id="KW-1185">Reference proteome</keyword>
<gene>
    <name evidence="2" type="ORF">K1X15_09165</name>
</gene>
<accession>A0ABX8WIG7</accession>
<reference evidence="2 3" key="1">
    <citation type="submission" date="2021-08" db="EMBL/GenBank/DDBJ databases">
        <title>Devosia salina sp. nov., isolated from the South China Sea sediment.</title>
        <authorList>
            <person name="Zhou Z."/>
        </authorList>
    </citation>
    <scope>NUCLEOTIDE SEQUENCE [LARGE SCALE GENOMIC DNA]</scope>
    <source>
        <strain evidence="2 3">SCS-3</strain>
    </source>
</reference>
<protein>
    <submittedName>
        <fullName evidence="2">DUF4365 domain-containing protein</fullName>
    </submittedName>
</protein>
<dbReference type="EMBL" id="CP080590">
    <property type="protein sequence ID" value="QYO78685.1"/>
    <property type="molecule type" value="Genomic_DNA"/>
</dbReference>
<dbReference type="InterPro" id="IPR025375">
    <property type="entry name" value="DUF4365"/>
</dbReference>